<dbReference type="GO" id="GO:0022857">
    <property type="term" value="F:transmembrane transporter activity"/>
    <property type="evidence" value="ECO:0007669"/>
    <property type="project" value="UniProtKB-UniRule"/>
</dbReference>
<evidence type="ECO:0000256" key="6">
    <source>
        <dbReference type="ARBA" id="ARBA00022989"/>
    </source>
</evidence>
<evidence type="ECO:0000256" key="3">
    <source>
        <dbReference type="ARBA" id="ARBA00022475"/>
    </source>
</evidence>
<dbReference type="AlphaFoldDB" id="A0A1I3SUP0"/>
<evidence type="ECO:0000313" key="12">
    <source>
        <dbReference type="Proteomes" id="UP000199445"/>
    </source>
</evidence>
<name>A0A1I3SUP0_9GAMM</name>
<dbReference type="PANTHER" id="PTHR35011:SF2">
    <property type="entry name" value="2,3-DIKETO-L-GULONATE TRAP TRANSPORTER SMALL PERMEASE PROTEIN YIAM"/>
    <property type="match status" value="1"/>
</dbReference>
<keyword evidence="2 9" id="KW-0813">Transport</keyword>
<comment type="subcellular location">
    <subcellularLocation>
        <location evidence="1 9">Cell inner membrane</location>
        <topology evidence="1 9">Multi-pass membrane protein</topology>
    </subcellularLocation>
</comment>
<dbReference type="InterPro" id="IPR055348">
    <property type="entry name" value="DctQ"/>
</dbReference>
<feature type="transmembrane region" description="Helical" evidence="9">
    <location>
        <begin position="35"/>
        <end position="57"/>
    </location>
</feature>
<protein>
    <recommendedName>
        <fullName evidence="9">TRAP transporter small permease protein</fullName>
    </recommendedName>
</protein>
<feature type="transmembrane region" description="Helical" evidence="9">
    <location>
        <begin position="108"/>
        <end position="129"/>
    </location>
</feature>
<keyword evidence="3" id="KW-1003">Cell membrane</keyword>
<evidence type="ECO:0000259" key="10">
    <source>
        <dbReference type="Pfam" id="PF04290"/>
    </source>
</evidence>
<dbReference type="GO" id="GO:0015740">
    <property type="term" value="P:C4-dicarboxylate transport"/>
    <property type="evidence" value="ECO:0007669"/>
    <property type="project" value="TreeGrafter"/>
</dbReference>
<accession>A0A1I3SUP0</accession>
<dbReference type="OrthoDB" id="5465095at2"/>
<dbReference type="Pfam" id="PF04290">
    <property type="entry name" value="DctQ"/>
    <property type="match status" value="1"/>
</dbReference>
<evidence type="ECO:0000256" key="9">
    <source>
        <dbReference type="RuleBase" id="RU369079"/>
    </source>
</evidence>
<evidence type="ECO:0000256" key="7">
    <source>
        <dbReference type="ARBA" id="ARBA00023136"/>
    </source>
</evidence>
<dbReference type="GO" id="GO:0005886">
    <property type="term" value="C:plasma membrane"/>
    <property type="evidence" value="ECO:0007669"/>
    <property type="project" value="UniProtKB-SubCell"/>
</dbReference>
<gene>
    <name evidence="11" type="ORF">SAMN05216429_104102</name>
</gene>
<dbReference type="Proteomes" id="UP000199445">
    <property type="component" value="Unassembled WGS sequence"/>
</dbReference>
<sequence>MSENSPEIEDDTGHYESGLPGFLGTLDEWIAKFEAVLLALGVILMAVNTCVNVIARFVFGEGLFFSGEINRILIILITFAGIGYAARHGRHIRMSAVYDALPTTGRRVLMIIIALFTSAVMFFLCYHSFDYIQTLYSRGRILPALGFEIWWIYIWAPVGFAITGIQYLLTAIKNLTSKDVYLSTGVVDGYADTESEV</sequence>
<keyword evidence="7 9" id="KW-0472">Membrane</keyword>
<evidence type="ECO:0000256" key="8">
    <source>
        <dbReference type="ARBA" id="ARBA00038436"/>
    </source>
</evidence>
<comment type="subunit">
    <text evidence="9">The complex comprises the extracytoplasmic solute receptor protein and the two transmembrane proteins.</text>
</comment>
<evidence type="ECO:0000313" key="11">
    <source>
        <dbReference type="EMBL" id="SFJ62564.1"/>
    </source>
</evidence>
<dbReference type="EMBL" id="FOSC01000004">
    <property type="protein sequence ID" value="SFJ62564.1"/>
    <property type="molecule type" value="Genomic_DNA"/>
</dbReference>
<feature type="transmembrane region" description="Helical" evidence="9">
    <location>
        <begin position="69"/>
        <end position="87"/>
    </location>
</feature>
<feature type="domain" description="Tripartite ATP-independent periplasmic transporters DctQ component" evidence="10">
    <location>
        <begin position="45"/>
        <end position="175"/>
    </location>
</feature>
<keyword evidence="6 9" id="KW-1133">Transmembrane helix</keyword>
<dbReference type="InterPro" id="IPR007387">
    <property type="entry name" value="TRAP_DctQ"/>
</dbReference>
<evidence type="ECO:0000256" key="1">
    <source>
        <dbReference type="ARBA" id="ARBA00004429"/>
    </source>
</evidence>
<dbReference type="RefSeq" id="WP_091702790.1">
    <property type="nucleotide sequence ID" value="NZ_BMYN01000001.1"/>
</dbReference>
<evidence type="ECO:0000256" key="2">
    <source>
        <dbReference type="ARBA" id="ARBA00022448"/>
    </source>
</evidence>
<keyword evidence="12" id="KW-1185">Reference proteome</keyword>
<dbReference type="PANTHER" id="PTHR35011">
    <property type="entry name" value="2,3-DIKETO-L-GULONATE TRAP TRANSPORTER SMALL PERMEASE PROTEIN YIAM"/>
    <property type="match status" value="1"/>
</dbReference>
<feature type="transmembrane region" description="Helical" evidence="9">
    <location>
        <begin position="149"/>
        <end position="169"/>
    </location>
</feature>
<reference evidence="11 12" key="1">
    <citation type="submission" date="2016-10" db="EMBL/GenBank/DDBJ databases">
        <authorList>
            <person name="de Groot N.N."/>
        </authorList>
    </citation>
    <scope>NUCLEOTIDE SEQUENCE [LARGE SCALE GENOMIC DNA]</scope>
    <source>
        <strain evidence="11 12">IBRC-M 10445</strain>
    </source>
</reference>
<keyword evidence="5 9" id="KW-0812">Transmembrane</keyword>
<comment type="function">
    <text evidence="9">Part of the tripartite ATP-independent periplasmic (TRAP) transport system.</text>
</comment>
<comment type="similarity">
    <text evidence="8 9">Belongs to the TRAP transporter small permease family.</text>
</comment>
<proteinExistence type="inferred from homology"/>
<keyword evidence="4 9" id="KW-0997">Cell inner membrane</keyword>
<evidence type="ECO:0000256" key="4">
    <source>
        <dbReference type="ARBA" id="ARBA00022519"/>
    </source>
</evidence>
<evidence type="ECO:0000256" key="5">
    <source>
        <dbReference type="ARBA" id="ARBA00022692"/>
    </source>
</evidence>
<organism evidence="11 12">
    <name type="scientific">Marinobacter persicus</name>
    <dbReference type="NCBI Taxonomy" id="930118"/>
    <lineage>
        <taxon>Bacteria</taxon>
        <taxon>Pseudomonadati</taxon>
        <taxon>Pseudomonadota</taxon>
        <taxon>Gammaproteobacteria</taxon>
        <taxon>Pseudomonadales</taxon>
        <taxon>Marinobacteraceae</taxon>
        <taxon>Marinobacter</taxon>
    </lineage>
</organism>